<sequence>MTVTGQELDLSMGTWILEENVVCWLRQCSMSLQRTGLNSGMRIFCVKIFDANAVPII</sequence>
<name>A0A2P2J5Z2_RHIMU</name>
<organism evidence="1">
    <name type="scientific">Rhizophora mucronata</name>
    <name type="common">Asiatic mangrove</name>
    <dbReference type="NCBI Taxonomy" id="61149"/>
    <lineage>
        <taxon>Eukaryota</taxon>
        <taxon>Viridiplantae</taxon>
        <taxon>Streptophyta</taxon>
        <taxon>Embryophyta</taxon>
        <taxon>Tracheophyta</taxon>
        <taxon>Spermatophyta</taxon>
        <taxon>Magnoliopsida</taxon>
        <taxon>eudicotyledons</taxon>
        <taxon>Gunneridae</taxon>
        <taxon>Pentapetalae</taxon>
        <taxon>rosids</taxon>
        <taxon>fabids</taxon>
        <taxon>Malpighiales</taxon>
        <taxon>Rhizophoraceae</taxon>
        <taxon>Rhizophora</taxon>
    </lineage>
</organism>
<protein>
    <submittedName>
        <fullName evidence="1">Uncharacterized protein</fullName>
    </submittedName>
</protein>
<dbReference type="AlphaFoldDB" id="A0A2P2J5Z2"/>
<proteinExistence type="predicted"/>
<evidence type="ECO:0000313" key="1">
    <source>
        <dbReference type="EMBL" id="MBW88911.1"/>
    </source>
</evidence>
<reference evidence="1" key="1">
    <citation type="submission" date="2018-02" db="EMBL/GenBank/DDBJ databases">
        <title>Rhizophora mucronata_Transcriptome.</title>
        <authorList>
            <person name="Meera S.P."/>
            <person name="Sreeshan A."/>
            <person name="Augustine A."/>
        </authorList>
    </citation>
    <scope>NUCLEOTIDE SEQUENCE</scope>
    <source>
        <tissue evidence="1">Leaf</tissue>
    </source>
</reference>
<dbReference type="EMBL" id="GGEC01008428">
    <property type="protein sequence ID" value="MBW88911.1"/>
    <property type="molecule type" value="Transcribed_RNA"/>
</dbReference>
<accession>A0A2P2J5Z2</accession>